<proteinExistence type="predicted"/>
<keyword evidence="2" id="KW-1185">Reference proteome</keyword>
<protein>
    <submittedName>
        <fullName evidence="1">Uncharacterized protein</fullName>
    </submittedName>
</protein>
<evidence type="ECO:0000313" key="1">
    <source>
        <dbReference type="EMBL" id="KAB2007273.1"/>
    </source>
</evidence>
<dbReference type="Proteomes" id="UP000327439">
    <property type="component" value="Chromosome D10"/>
</dbReference>
<accession>A0A5J5PN00</accession>
<reference evidence="2" key="1">
    <citation type="journal article" date="2020" name="Nat. Genet.">
        <title>Genomic diversifications of five Gossypium allopolyploid species and their impact on cotton improvement.</title>
        <authorList>
            <person name="Chen Z.J."/>
            <person name="Sreedasyam A."/>
            <person name="Ando A."/>
            <person name="Song Q."/>
            <person name="De Santiago L.M."/>
            <person name="Hulse-Kemp A.M."/>
            <person name="Ding M."/>
            <person name="Ye W."/>
            <person name="Kirkbride R.C."/>
            <person name="Jenkins J."/>
            <person name="Plott C."/>
            <person name="Lovell J."/>
            <person name="Lin Y.M."/>
            <person name="Vaughn R."/>
            <person name="Liu B."/>
            <person name="Simpson S."/>
            <person name="Scheffler B.E."/>
            <person name="Wen L."/>
            <person name="Saski C.A."/>
            <person name="Grover C.E."/>
            <person name="Hu G."/>
            <person name="Conover J.L."/>
            <person name="Carlson J.W."/>
            <person name="Shu S."/>
            <person name="Boston L.B."/>
            <person name="Williams M."/>
            <person name="Peterson D.G."/>
            <person name="McGee K."/>
            <person name="Jones D.C."/>
            <person name="Wendel J.F."/>
            <person name="Stelly D.M."/>
            <person name="Grimwood J."/>
            <person name="Schmutz J."/>
        </authorList>
    </citation>
    <scope>NUCLEOTIDE SEQUENCE [LARGE SCALE GENOMIC DNA]</scope>
    <source>
        <strain evidence="2">cv. 3-79</strain>
    </source>
</reference>
<gene>
    <name evidence="1" type="ORF">ES319_D10G017500v1</name>
</gene>
<dbReference type="EMBL" id="CM018224">
    <property type="protein sequence ID" value="KAB2007273.1"/>
    <property type="molecule type" value="Genomic_DNA"/>
</dbReference>
<sequence>MKMIKQLMFEEATQGLPMNGWGRSEQKIIFNVAVGYMTMLGTVKAFH</sequence>
<name>A0A5J5PN00_GOSBA</name>
<evidence type="ECO:0000313" key="2">
    <source>
        <dbReference type="Proteomes" id="UP000327439"/>
    </source>
</evidence>
<dbReference type="AlphaFoldDB" id="A0A5J5PN00"/>
<organism evidence="1 2">
    <name type="scientific">Gossypium barbadense</name>
    <name type="common">Sea Island cotton</name>
    <name type="synonym">Hibiscus barbadensis</name>
    <dbReference type="NCBI Taxonomy" id="3634"/>
    <lineage>
        <taxon>Eukaryota</taxon>
        <taxon>Viridiplantae</taxon>
        <taxon>Streptophyta</taxon>
        <taxon>Embryophyta</taxon>
        <taxon>Tracheophyta</taxon>
        <taxon>Spermatophyta</taxon>
        <taxon>Magnoliopsida</taxon>
        <taxon>eudicotyledons</taxon>
        <taxon>Gunneridae</taxon>
        <taxon>Pentapetalae</taxon>
        <taxon>rosids</taxon>
        <taxon>malvids</taxon>
        <taxon>Malvales</taxon>
        <taxon>Malvaceae</taxon>
        <taxon>Malvoideae</taxon>
        <taxon>Gossypium</taxon>
    </lineage>
</organism>